<sequence length="203" mass="23056">MAAPIKAQLFGHLFVSCLKDFIRSKDELNYLLGLQLGTMVQFNGFPGARARSLIGKMEFISDYSPAILVLLVGTNDLYEDVSVESIEEQICDIVYEAISNMKVAKVIVCQVLHRCEPTIRTRFPENLNWFNARVDKLNSSLNTTLKSRFPNKAFLWRMKGFWSPETKNKNFASDGCHLSDDGQFKLLSNIRAATVKPLLFVRQ</sequence>
<reference evidence="2" key="2">
    <citation type="submission" date="2020-11" db="EMBL/GenBank/DDBJ databases">
        <authorList>
            <person name="McCartney M.A."/>
            <person name="Auch B."/>
            <person name="Kono T."/>
            <person name="Mallez S."/>
            <person name="Becker A."/>
            <person name="Gohl D.M."/>
            <person name="Silverstein K.A.T."/>
            <person name="Koren S."/>
            <person name="Bechman K.B."/>
            <person name="Herman A."/>
            <person name="Abrahante J.E."/>
            <person name="Garbe J."/>
        </authorList>
    </citation>
    <scope>NUCLEOTIDE SEQUENCE</scope>
    <source>
        <strain evidence="2">Duluth1</strain>
        <tissue evidence="2">Whole animal</tissue>
    </source>
</reference>
<accession>A0A9D4BBD2</accession>
<organism evidence="2 3">
    <name type="scientific">Dreissena polymorpha</name>
    <name type="common">Zebra mussel</name>
    <name type="synonym">Mytilus polymorpha</name>
    <dbReference type="NCBI Taxonomy" id="45954"/>
    <lineage>
        <taxon>Eukaryota</taxon>
        <taxon>Metazoa</taxon>
        <taxon>Spiralia</taxon>
        <taxon>Lophotrochozoa</taxon>
        <taxon>Mollusca</taxon>
        <taxon>Bivalvia</taxon>
        <taxon>Autobranchia</taxon>
        <taxon>Heteroconchia</taxon>
        <taxon>Euheterodonta</taxon>
        <taxon>Imparidentia</taxon>
        <taxon>Neoheterodontei</taxon>
        <taxon>Myida</taxon>
        <taxon>Dreissenoidea</taxon>
        <taxon>Dreissenidae</taxon>
        <taxon>Dreissena</taxon>
    </lineage>
</organism>
<dbReference type="InterPro" id="IPR036514">
    <property type="entry name" value="SGNH_hydro_sf"/>
</dbReference>
<dbReference type="InterPro" id="IPR013830">
    <property type="entry name" value="SGNH_hydro"/>
</dbReference>
<dbReference type="Gene3D" id="3.40.50.1110">
    <property type="entry name" value="SGNH hydrolase"/>
    <property type="match status" value="1"/>
</dbReference>
<dbReference type="Proteomes" id="UP000828390">
    <property type="component" value="Unassembled WGS sequence"/>
</dbReference>
<evidence type="ECO:0000313" key="2">
    <source>
        <dbReference type="EMBL" id="KAH3696246.1"/>
    </source>
</evidence>
<dbReference type="PROSITE" id="PS51257">
    <property type="entry name" value="PROKAR_LIPOPROTEIN"/>
    <property type="match status" value="1"/>
</dbReference>
<dbReference type="SUPFAM" id="SSF52266">
    <property type="entry name" value="SGNH hydrolase"/>
    <property type="match status" value="1"/>
</dbReference>
<name>A0A9D4BBD2_DREPO</name>
<proteinExistence type="predicted"/>
<evidence type="ECO:0000313" key="3">
    <source>
        <dbReference type="Proteomes" id="UP000828390"/>
    </source>
</evidence>
<reference evidence="2" key="1">
    <citation type="journal article" date="2019" name="bioRxiv">
        <title>The Genome of the Zebra Mussel, Dreissena polymorpha: A Resource for Invasive Species Research.</title>
        <authorList>
            <person name="McCartney M.A."/>
            <person name="Auch B."/>
            <person name="Kono T."/>
            <person name="Mallez S."/>
            <person name="Zhang Y."/>
            <person name="Obille A."/>
            <person name="Becker A."/>
            <person name="Abrahante J.E."/>
            <person name="Garbe J."/>
            <person name="Badalamenti J.P."/>
            <person name="Herman A."/>
            <person name="Mangelson H."/>
            <person name="Liachko I."/>
            <person name="Sullivan S."/>
            <person name="Sone E.D."/>
            <person name="Koren S."/>
            <person name="Silverstein K.A.T."/>
            <person name="Beckman K.B."/>
            <person name="Gohl D.M."/>
        </authorList>
    </citation>
    <scope>NUCLEOTIDE SEQUENCE</scope>
    <source>
        <strain evidence="2">Duluth1</strain>
        <tissue evidence="2">Whole animal</tissue>
    </source>
</reference>
<keyword evidence="3" id="KW-1185">Reference proteome</keyword>
<evidence type="ECO:0000259" key="1">
    <source>
        <dbReference type="Pfam" id="PF13472"/>
    </source>
</evidence>
<feature type="domain" description="SGNH hydrolase-type esterase" evidence="1">
    <location>
        <begin position="31"/>
        <end position="183"/>
    </location>
</feature>
<protein>
    <recommendedName>
        <fullName evidence="1">SGNH hydrolase-type esterase domain-containing protein</fullName>
    </recommendedName>
</protein>
<dbReference type="Pfam" id="PF13472">
    <property type="entry name" value="Lipase_GDSL_2"/>
    <property type="match status" value="1"/>
</dbReference>
<dbReference type="AlphaFoldDB" id="A0A9D4BBD2"/>
<dbReference type="EMBL" id="JAIWYP010000016">
    <property type="protein sequence ID" value="KAH3696246.1"/>
    <property type="molecule type" value="Genomic_DNA"/>
</dbReference>
<comment type="caution">
    <text evidence="2">The sequence shown here is derived from an EMBL/GenBank/DDBJ whole genome shotgun (WGS) entry which is preliminary data.</text>
</comment>
<gene>
    <name evidence="2" type="ORF">DPMN_083711</name>
</gene>